<gene>
    <name evidence="1" type="ORF">EWV91_12795</name>
</gene>
<dbReference type="AlphaFoldDB" id="A0A552FI67"/>
<organism evidence="1 2">
    <name type="scientific">Microcystis aeruginosa Ma_QC_Ca_00000000_S207</name>
    <dbReference type="NCBI Taxonomy" id="2486251"/>
    <lineage>
        <taxon>Bacteria</taxon>
        <taxon>Bacillati</taxon>
        <taxon>Cyanobacteriota</taxon>
        <taxon>Cyanophyceae</taxon>
        <taxon>Oscillatoriophycideae</taxon>
        <taxon>Chroococcales</taxon>
        <taxon>Microcystaceae</taxon>
        <taxon>Microcystis</taxon>
    </lineage>
</organism>
<comment type="caution">
    <text evidence="1">The sequence shown here is derived from an EMBL/GenBank/DDBJ whole genome shotgun (WGS) entry which is preliminary data.</text>
</comment>
<sequence length="59" mass="5957">MNLPIQSQPVMRNVSTAAFSGGMEASGTGCDVTCLACSVLTGWKKTACEIAAKVAGCSC</sequence>
<accession>A0A552FI67</accession>
<name>A0A552FI67_MICAE</name>
<reference evidence="1 2" key="1">
    <citation type="submission" date="2019-01" db="EMBL/GenBank/DDBJ databases">
        <title>Coherence of Microcystis species and biogeography revealed through population genomics.</title>
        <authorList>
            <person name="Perez-Carrascal O.M."/>
            <person name="Terrat Y."/>
            <person name="Giani A."/>
            <person name="Fortin N."/>
            <person name="Tromas N."/>
            <person name="Shapiro B.J."/>
        </authorList>
    </citation>
    <scope>NUCLEOTIDE SEQUENCE [LARGE SCALE GENOMIC DNA]</scope>
    <source>
        <strain evidence="1">Ma_QC_Ca_00000000_S207</strain>
    </source>
</reference>
<dbReference type="EMBL" id="SFBF01000244">
    <property type="protein sequence ID" value="TRU46409.1"/>
    <property type="molecule type" value="Genomic_DNA"/>
</dbReference>
<evidence type="ECO:0000313" key="2">
    <source>
        <dbReference type="Proteomes" id="UP000320293"/>
    </source>
</evidence>
<evidence type="ECO:0000313" key="1">
    <source>
        <dbReference type="EMBL" id="TRU46409.1"/>
    </source>
</evidence>
<proteinExistence type="predicted"/>
<dbReference type="Proteomes" id="UP000320293">
    <property type="component" value="Unassembled WGS sequence"/>
</dbReference>
<protein>
    <submittedName>
        <fullName evidence="1">Uncharacterized protein</fullName>
    </submittedName>
</protein>